<dbReference type="AlphaFoldDB" id="A0A4T0MDQ6"/>
<keyword evidence="1 2" id="KW-0732">Signal</keyword>
<dbReference type="SUPFAM" id="SSF50685">
    <property type="entry name" value="Barwin-like endoglucanases"/>
    <property type="match status" value="1"/>
</dbReference>
<feature type="chain" id="PRO_5020569238" description="RlpA-like protein double-psi beta-barrel domain-containing protein" evidence="2">
    <location>
        <begin position="19"/>
        <end position="168"/>
    </location>
</feature>
<feature type="signal peptide" evidence="2">
    <location>
        <begin position="1"/>
        <end position="18"/>
    </location>
</feature>
<evidence type="ECO:0008006" key="5">
    <source>
        <dbReference type="Google" id="ProtNLM"/>
    </source>
</evidence>
<dbReference type="Gene3D" id="2.40.40.10">
    <property type="entry name" value="RlpA-like domain"/>
    <property type="match status" value="1"/>
</dbReference>
<evidence type="ECO:0000313" key="3">
    <source>
        <dbReference type="EMBL" id="TIB80406.1"/>
    </source>
</evidence>
<comment type="caution">
    <text evidence="3">The sequence shown here is derived from an EMBL/GenBank/DDBJ whole genome shotgun (WGS) entry which is preliminary data.</text>
</comment>
<evidence type="ECO:0000256" key="1">
    <source>
        <dbReference type="ARBA" id="ARBA00022729"/>
    </source>
</evidence>
<proteinExistence type="predicted"/>
<dbReference type="PANTHER" id="PTHR31836">
    <property type="match status" value="1"/>
</dbReference>
<accession>A0A4T0MDQ6</accession>
<name>A0A4T0MDQ6_9BASI</name>
<gene>
    <name evidence="3" type="ORF">E3Q22_01899</name>
</gene>
<dbReference type="Proteomes" id="UP000310685">
    <property type="component" value="Unassembled WGS sequence"/>
</dbReference>
<dbReference type="EMBL" id="SPRC01000016">
    <property type="protein sequence ID" value="TIB80406.1"/>
    <property type="molecule type" value="Genomic_DNA"/>
</dbReference>
<protein>
    <recommendedName>
        <fullName evidence="5">RlpA-like protein double-psi beta-barrel domain-containing protein</fullName>
    </recommendedName>
</protein>
<evidence type="ECO:0000313" key="4">
    <source>
        <dbReference type="Proteomes" id="UP000310685"/>
    </source>
</evidence>
<reference evidence="3 4" key="1">
    <citation type="submission" date="2019-03" db="EMBL/GenBank/DDBJ databases">
        <title>Sequencing 25 genomes of Wallemia mellicola.</title>
        <authorList>
            <person name="Gostincar C."/>
        </authorList>
    </citation>
    <scope>NUCLEOTIDE SEQUENCE [LARGE SCALE GENOMIC DNA]</scope>
    <source>
        <strain evidence="3 4">EXF-6152</strain>
    </source>
</reference>
<sequence length="168" mass="18107">MLKHVTVALALLATYAAPAAINKPSQNRISQLEIPQDPSTVQKRGDFLGDGTWYTTETGRPGSCGEWLNDDMMVVALNAPQMGDGGECGHEVWVTNITNGKTQTARVVDKCPECLWGSLDMSPTLFECKPANSLSLTHVNTKTALCGGELGLGRIPITWGFCDREHGC</sequence>
<organism evidence="3 4">
    <name type="scientific">Wallemia mellicola</name>
    <dbReference type="NCBI Taxonomy" id="1708541"/>
    <lineage>
        <taxon>Eukaryota</taxon>
        <taxon>Fungi</taxon>
        <taxon>Dikarya</taxon>
        <taxon>Basidiomycota</taxon>
        <taxon>Wallemiomycotina</taxon>
        <taxon>Wallemiomycetes</taxon>
        <taxon>Wallemiales</taxon>
        <taxon>Wallemiaceae</taxon>
        <taxon>Wallemia</taxon>
    </lineage>
</organism>
<dbReference type="CDD" id="cd22191">
    <property type="entry name" value="DPBB_RlpA_EXP_N-like"/>
    <property type="match status" value="1"/>
</dbReference>
<evidence type="ECO:0000256" key="2">
    <source>
        <dbReference type="SAM" id="SignalP"/>
    </source>
</evidence>
<dbReference type="InterPro" id="IPR051477">
    <property type="entry name" value="Expansin_CellWall"/>
</dbReference>
<dbReference type="PANTHER" id="PTHR31836:SF25">
    <property type="entry name" value="RLPA-LIKE PROTEIN DOUBLE-PSI BETA-BARREL DOMAIN-CONTAINING PROTEIN"/>
    <property type="match status" value="1"/>
</dbReference>
<dbReference type="InterPro" id="IPR036908">
    <property type="entry name" value="RlpA-like_sf"/>
</dbReference>